<dbReference type="InParanoid" id="A0A420XMA0"/>
<protein>
    <recommendedName>
        <fullName evidence="3">DUF3037 family protein</fullName>
    </recommendedName>
</protein>
<gene>
    <name evidence="1" type="ORF">CLV35_2654</name>
</gene>
<reference evidence="1 2" key="1">
    <citation type="submission" date="2018-10" db="EMBL/GenBank/DDBJ databases">
        <title>Genomic Encyclopedia of Archaeal and Bacterial Type Strains, Phase II (KMG-II): from individual species to whole genera.</title>
        <authorList>
            <person name="Goeker M."/>
        </authorList>
    </citation>
    <scope>NUCLEOTIDE SEQUENCE [LARGE SCALE GENOMIC DNA]</scope>
    <source>
        <strain evidence="1 2">RP-AC37</strain>
    </source>
</reference>
<name>A0A420XMA0_9ACTN</name>
<accession>A0A420XMA0</accession>
<evidence type="ECO:0000313" key="2">
    <source>
        <dbReference type="Proteomes" id="UP000281955"/>
    </source>
</evidence>
<sequence length="134" mass="14214">MRHAYEWVLLRLVPRVERGEFVNVGAVVYSQSAEVLVAAVELDEARALALCPSTDLTAVREHLVAVEALCRGDASTGASGSRPPGERFRWLVAPRSTMVQASPVHTGVAAEPAAELDRLVSSLVRCPPAAGSPS</sequence>
<evidence type="ECO:0008006" key="3">
    <source>
        <dbReference type="Google" id="ProtNLM"/>
    </source>
</evidence>
<dbReference type="RefSeq" id="WP_121193964.1">
    <property type="nucleotide sequence ID" value="NZ_RBWV01000013.1"/>
</dbReference>
<evidence type="ECO:0000313" key="1">
    <source>
        <dbReference type="EMBL" id="RKS72410.1"/>
    </source>
</evidence>
<dbReference type="Proteomes" id="UP000281955">
    <property type="component" value="Unassembled WGS sequence"/>
</dbReference>
<dbReference type="AlphaFoldDB" id="A0A420XMA0"/>
<comment type="caution">
    <text evidence="1">The sequence shown here is derived from an EMBL/GenBank/DDBJ whole genome shotgun (WGS) entry which is preliminary data.</text>
</comment>
<dbReference type="OrthoDB" id="9803207at2"/>
<dbReference type="EMBL" id="RBWV01000013">
    <property type="protein sequence ID" value="RKS72410.1"/>
    <property type="molecule type" value="Genomic_DNA"/>
</dbReference>
<organism evidence="1 2">
    <name type="scientific">Motilibacter peucedani</name>
    <dbReference type="NCBI Taxonomy" id="598650"/>
    <lineage>
        <taxon>Bacteria</taxon>
        <taxon>Bacillati</taxon>
        <taxon>Actinomycetota</taxon>
        <taxon>Actinomycetes</taxon>
        <taxon>Motilibacterales</taxon>
        <taxon>Motilibacteraceae</taxon>
        <taxon>Motilibacter</taxon>
    </lineage>
</organism>
<proteinExistence type="predicted"/>
<dbReference type="Pfam" id="PF11236">
    <property type="entry name" value="DUF3037"/>
    <property type="match status" value="1"/>
</dbReference>
<dbReference type="InterPro" id="IPR021398">
    <property type="entry name" value="DUF3037"/>
</dbReference>
<keyword evidence="2" id="KW-1185">Reference proteome</keyword>